<evidence type="ECO:0000256" key="1">
    <source>
        <dbReference type="ARBA" id="ARBA00004651"/>
    </source>
</evidence>
<proteinExistence type="inferred from homology"/>
<keyword evidence="7 8" id="KW-0472">Membrane</keyword>
<feature type="transmembrane region" description="Helical" evidence="8">
    <location>
        <begin position="16"/>
        <end position="37"/>
    </location>
</feature>
<accession>A0ABU5E5A2</accession>
<keyword evidence="6 8" id="KW-1133">Transmembrane helix</keyword>
<evidence type="ECO:0000313" key="11">
    <source>
        <dbReference type="Proteomes" id="UP001279642"/>
    </source>
</evidence>
<evidence type="ECO:0000313" key="10">
    <source>
        <dbReference type="EMBL" id="MDY0881445.1"/>
    </source>
</evidence>
<evidence type="ECO:0000256" key="3">
    <source>
        <dbReference type="ARBA" id="ARBA00022448"/>
    </source>
</evidence>
<feature type="transmembrane region" description="Helical" evidence="8">
    <location>
        <begin position="142"/>
        <end position="165"/>
    </location>
</feature>
<feature type="transmembrane region" description="Helical" evidence="8">
    <location>
        <begin position="364"/>
        <end position="383"/>
    </location>
</feature>
<dbReference type="PANTHER" id="PTHR42718">
    <property type="entry name" value="MAJOR FACILITATOR SUPERFAMILY MULTIDRUG TRANSPORTER MFSC"/>
    <property type="match status" value="1"/>
</dbReference>
<evidence type="ECO:0000256" key="5">
    <source>
        <dbReference type="ARBA" id="ARBA00022692"/>
    </source>
</evidence>
<comment type="subcellular location">
    <subcellularLocation>
        <location evidence="1">Cell membrane</location>
        <topology evidence="1">Multi-pass membrane protein</topology>
    </subcellularLocation>
</comment>
<dbReference type="Proteomes" id="UP001279642">
    <property type="component" value="Unassembled WGS sequence"/>
</dbReference>
<comment type="similarity">
    <text evidence="2">Belongs to the major facilitator superfamily. EmrB family.</text>
</comment>
<feature type="transmembrane region" description="Helical" evidence="8">
    <location>
        <begin position="310"/>
        <end position="331"/>
    </location>
</feature>
<dbReference type="InterPro" id="IPR004638">
    <property type="entry name" value="EmrB-like"/>
</dbReference>
<dbReference type="NCBIfam" id="TIGR00711">
    <property type="entry name" value="efflux_EmrB"/>
    <property type="match status" value="1"/>
</dbReference>
<evidence type="ECO:0000256" key="7">
    <source>
        <dbReference type="ARBA" id="ARBA00023136"/>
    </source>
</evidence>
<dbReference type="InterPro" id="IPR020846">
    <property type="entry name" value="MFS_dom"/>
</dbReference>
<dbReference type="PANTHER" id="PTHR42718:SF9">
    <property type="entry name" value="MAJOR FACILITATOR SUPERFAMILY MULTIDRUG TRANSPORTER MFSC"/>
    <property type="match status" value="1"/>
</dbReference>
<dbReference type="Pfam" id="PF07690">
    <property type="entry name" value="MFS_1"/>
    <property type="match status" value="1"/>
</dbReference>
<dbReference type="EMBL" id="JAXCLW010000001">
    <property type="protein sequence ID" value="MDY0881445.1"/>
    <property type="molecule type" value="Genomic_DNA"/>
</dbReference>
<feature type="transmembrane region" description="Helical" evidence="8">
    <location>
        <begin position="206"/>
        <end position="225"/>
    </location>
</feature>
<name>A0ABU5E5A2_9PROT</name>
<evidence type="ECO:0000256" key="4">
    <source>
        <dbReference type="ARBA" id="ARBA00022475"/>
    </source>
</evidence>
<feature type="transmembrane region" description="Helical" evidence="8">
    <location>
        <begin position="231"/>
        <end position="254"/>
    </location>
</feature>
<dbReference type="CDD" id="cd17503">
    <property type="entry name" value="MFS_LmrB_MDR_like"/>
    <property type="match status" value="1"/>
</dbReference>
<dbReference type="InterPro" id="IPR036259">
    <property type="entry name" value="MFS_trans_sf"/>
</dbReference>
<comment type="caution">
    <text evidence="10">The sequence shown here is derived from an EMBL/GenBank/DDBJ whole genome shotgun (WGS) entry which is preliminary data.</text>
</comment>
<evidence type="ECO:0000256" key="8">
    <source>
        <dbReference type="SAM" id="Phobius"/>
    </source>
</evidence>
<dbReference type="PRINTS" id="PR01036">
    <property type="entry name" value="TCRTETB"/>
</dbReference>
<dbReference type="InterPro" id="IPR011701">
    <property type="entry name" value="MFS"/>
</dbReference>
<keyword evidence="3" id="KW-0813">Transport</keyword>
<feature type="domain" description="Major facilitator superfamily (MFS) profile" evidence="9">
    <location>
        <begin position="19"/>
        <end position="512"/>
    </location>
</feature>
<feature type="transmembrane region" description="Helical" evidence="8">
    <location>
        <begin position="404"/>
        <end position="425"/>
    </location>
</feature>
<evidence type="ECO:0000256" key="6">
    <source>
        <dbReference type="ARBA" id="ARBA00022989"/>
    </source>
</evidence>
<evidence type="ECO:0000256" key="2">
    <source>
        <dbReference type="ARBA" id="ARBA00008537"/>
    </source>
</evidence>
<feature type="transmembrane region" description="Helical" evidence="8">
    <location>
        <begin position="338"/>
        <end position="358"/>
    </location>
</feature>
<keyword evidence="4" id="KW-1003">Cell membrane</keyword>
<keyword evidence="5 8" id="KW-0812">Transmembrane</keyword>
<protein>
    <submittedName>
        <fullName evidence="10">DHA2 family efflux MFS transporter permease subunit</fullName>
    </submittedName>
</protein>
<feature type="transmembrane region" description="Helical" evidence="8">
    <location>
        <begin position="274"/>
        <end position="298"/>
    </location>
</feature>
<keyword evidence="11" id="KW-1185">Reference proteome</keyword>
<evidence type="ECO:0000259" key="9">
    <source>
        <dbReference type="PROSITE" id="PS50850"/>
    </source>
</evidence>
<feature type="transmembrane region" description="Helical" evidence="8">
    <location>
        <begin position="57"/>
        <end position="77"/>
    </location>
</feature>
<dbReference type="Gene3D" id="1.20.1720.10">
    <property type="entry name" value="Multidrug resistance protein D"/>
    <property type="match status" value="1"/>
</dbReference>
<feature type="transmembrane region" description="Helical" evidence="8">
    <location>
        <begin position="117"/>
        <end position="135"/>
    </location>
</feature>
<sequence length="517" mass="55658">MHDSSTLILPAPSTRLWLGFSAMCLGLFMAVLDIQIVATSLPDIQTGLGMRPEDMSWIQTAYLIAEVISISLTGWLTRLLGLRTLCLAAIAGFTLTSLGCAFSTGLASLIACRIVQGLTGGCLIPLVFSAVFLIFPFRLQGLATTIAGTLAVFAPTIGPLVGGWITDTYSWHWLFLINLAPGVLVLAVVMTCLPGRIGVEQPLQKLDWIALALIAATLASLEIGLKRAPDHGWLSLQPIMLFLIVISCGSLFIFRTWLAENRIVDLRLLADRRFSIGCALSFILGFGLYGSVYLMPVFLSLVRLHSAFEIGQIMLVSGVAQLLVAPVAVALERRFDARLLSSIGFAIFAVGLGFSYYATWETDFAGMFWPQVIRGGAIMFCLLPPTRLALNHLPASRVPDASALFNLLRNLGGAIGLALIDTVIWGRTPIHVQHFVSRLLAGDANAARLVGLPTDRFVGKPIAAPDEATQELVRPLVERAGLVAAINDAWMMLGLLTLIGVVLALFLLKRKPASSGN</sequence>
<reference evidence="10 11" key="1">
    <citation type="journal article" date="2016" name="Antonie Van Leeuwenhoek">
        <title>Dongia soli sp. nov., isolated from soil from Dokdo, Korea.</title>
        <authorList>
            <person name="Kim D.U."/>
            <person name="Lee H."/>
            <person name="Kim H."/>
            <person name="Kim S.G."/>
            <person name="Ka J.O."/>
        </authorList>
    </citation>
    <scope>NUCLEOTIDE SEQUENCE [LARGE SCALE GENOMIC DNA]</scope>
    <source>
        <strain evidence="10 11">D78</strain>
    </source>
</reference>
<organism evidence="10 11">
    <name type="scientific">Dongia soli</name>
    <dbReference type="NCBI Taxonomy" id="600628"/>
    <lineage>
        <taxon>Bacteria</taxon>
        <taxon>Pseudomonadati</taxon>
        <taxon>Pseudomonadota</taxon>
        <taxon>Alphaproteobacteria</taxon>
        <taxon>Rhodospirillales</taxon>
        <taxon>Dongiaceae</taxon>
        <taxon>Dongia</taxon>
    </lineage>
</organism>
<dbReference type="RefSeq" id="WP_320506509.1">
    <property type="nucleotide sequence ID" value="NZ_JAXCLW010000001.1"/>
</dbReference>
<dbReference type="Gene3D" id="1.20.1250.20">
    <property type="entry name" value="MFS general substrate transporter like domains"/>
    <property type="match status" value="1"/>
</dbReference>
<feature type="transmembrane region" description="Helical" evidence="8">
    <location>
        <begin position="171"/>
        <end position="194"/>
    </location>
</feature>
<dbReference type="PROSITE" id="PS50850">
    <property type="entry name" value="MFS"/>
    <property type="match status" value="1"/>
</dbReference>
<dbReference type="SUPFAM" id="SSF103473">
    <property type="entry name" value="MFS general substrate transporter"/>
    <property type="match status" value="1"/>
</dbReference>
<feature type="transmembrane region" description="Helical" evidence="8">
    <location>
        <begin position="489"/>
        <end position="508"/>
    </location>
</feature>
<gene>
    <name evidence="10" type="ORF">SMD27_01180</name>
</gene>
<feature type="transmembrane region" description="Helical" evidence="8">
    <location>
        <begin position="84"/>
        <end position="111"/>
    </location>
</feature>